<proteinExistence type="predicted"/>
<dbReference type="RefSeq" id="WP_098750116.1">
    <property type="nucleotide sequence ID" value="NZ_WHPN01000312.1"/>
</dbReference>
<dbReference type="PANTHER" id="PTHR38847:SF1">
    <property type="entry name" value="PSEUDOURIDINE SYNTHASE RSUA_RLUA-LIKE DOMAIN-CONTAINING PROTEIN"/>
    <property type="match status" value="1"/>
</dbReference>
<dbReference type="Pfam" id="PF14273">
    <property type="entry name" value="DUF4360"/>
    <property type="match status" value="1"/>
</dbReference>
<reference evidence="2 3" key="1">
    <citation type="submission" date="2019-10" db="EMBL/GenBank/DDBJ databases">
        <title>Streptomyces tenebrisbrunneis sp.nov., an endogenous actinomycete isolated from of Lycium ruthenicum.</title>
        <authorList>
            <person name="Ma L."/>
        </authorList>
    </citation>
    <scope>NUCLEOTIDE SEQUENCE [LARGE SCALE GENOMIC DNA]</scope>
    <source>
        <strain evidence="2 3">TRM 66187</strain>
    </source>
</reference>
<evidence type="ECO:0000313" key="2">
    <source>
        <dbReference type="EMBL" id="KAF4407513.1"/>
    </source>
</evidence>
<accession>A0ABQ7FJV2</accession>
<name>A0ABQ7FJV2_9ACTN</name>
<feature type="signal peptide" evidence="1">
    <location>
        <begin position="1"/>
        <end position="23"/>
    </location>
</feature>
<evidence type="ECO:0000256" key="1">
    <source>
        <dbReference type="SAM" id="SignalP"/>
    </source>
</evidence>
<organism evidence="2 3">
    <name type="scientific">Streptomyces lycii</name>
    <dbReference type="NCBI Taxonomy" id="2654337"/>
    <lineage>
        <taxon>Bacteria</taxon>
        <taxon>Bacillati</taxon>
        <taxon>Actinomycetota</taxon>
        <taxon>Actinomycetes</taxon>
        <taxon>Kitasatosporales</taxon>
        <taxon>Streptomycetaceae</taxon>
        <taxon>Streptomyces</taxon>
    </lineage>
</organism>
<sequence length="211" mass="22246">MPGIIAAGGAAAALFASALSVQSAPVVEETPSVTAEVEVVTVNGSGCPSGTARVDVASDNASFSVTYSDYIAQVGLGGEPIDFRKNCQLSLQIDVPSGYTYAVLGLEHRGYTFLKKGATGLQRTEYYFQGDSDGVVHSRSFTGPYQGSWRTTDSDSDDVLWAPCGDERNLNINTELRVNGGSSDNTTSPSFLAMRSSGLPDAAYQIAYKKC</sequence>
<keyword evidence="1" id="KW-0732">Signal</keyword>
<feature type="chain" id="PRO_5045438937" evidence="1">
    <location>
        <begin position="24"/>
        <end position="211"/>
    </location>
</feature>
<evidence type="ECO:0000313" key="3">
    <source>
        <dbReference type="Proteomes" id="UP000621266"/>
    </source>
</evidence>
<dbReference type="InterPro" id="IPR025649">
    <property type="entry name" value="DUF4360"/>
</dbReference>
<comment type="caution">
    <text evidence="2">The sequence shown here is derived from an EMBL/GenBank/DDBJ whole genome shotgun (WGS) entry which is preliminary data.</text>
</comment>
<dbReference type="Proteomes" id="UP000621266">
    <property type="component" value="Unassembled WGS sequence"/>
</dbReference>
<dbReference type="PANTHER" id="PTHR38847">
    <property type="match status" value="1"/>
</dbReference>
<keyword evidence="3" id="KW-1185">Reference proteome</keyword>
<protein>
    <submittedName>
        <fullName evidence="2">DUF4360 domain-containing protein</fullName>
    </submittedName>
</protein>
<gene>
    <name evidence="2" type="ORF">GCU69_19195</name>
</gene>
<dbReference type="EMBL" id="WHPN01000312">
    <property type="protein sequence ID" value="KAF4407513.1"/>
    <property type="molecule type" value="Genomic_DNA"/>
</dbReference>